<dbReference type="InterPro" id="IPR050464">
    <property type="entry name" value="Zeta_carotene_desat/Oxidored"/>
</dbReference>
<proteinExistence type="predicted"/>
<dbReference type="NCBIfam" id="TIGR03467">
    <property type="entry name" value="HpnE"/>
    <property type="match status" value="1"/>
</dbReference>
<dbReference type="EC" id="1.17.8.1" evidence="2"/>
<dbReference type="InterPro" id="IPR002937">
    <property type="entry name" value="Amino_oxidase"/>
</dbReference>
<name>A0A9E9LAM2_9BURK</name>
<dbReference type="EMBL" id="CP098251">
    <property type="protein sequence ID" value="WAV90603.1"/>
    <property type="molecule type" value="Genomic_DNA"/>
</dbReference>
<dbReference type="PANTHER" id="PTHR42923:SF47">
    <property type="entry name" value="BLR3003 PROTEIN"/>
    <property type="match status" value="1"/>
</dbReference>
<sequence length="437" mass="48036">MDKRIAIVGAGWAGCAAAVEGVSAGCHVTLFEASHISGGRARKTFVEGMAVDNGQHILLGAYRQTLRLMRQVGIDIRQAFLNLPLQMRYPPFPAVMDFVTPRWPAPFHLVAGLLKAKGLNREDRLALARFFACCRAIRWDIGEDRPVIRLLEQFRQTPKLYALLWRPLCLAALNTSPEQASASVFLAVLRDSLGRKRTDSDMLVPVTDLSALFPEKALAYCIARKGVVRLGETVRHIAFDGKGWVIDRAEGTRFDAVILATSAAVARSLISDIGDASPLAALEFEPITTCYLKYPSSVRLERPFYALLDYPEKKQWGQFVFDRGHFIRNQEGLLAVIISVSSVVDSGDKTGLAAGLARQLAESFGNPELEKPLWSRVMTEKRATFRCTPGLVRPGCLFDKRGLLLAGDYVAGEYPATLESAVSSGVSAIKVLSELQR</sequence>
<feature type="domain" description="Amine oxidase" evidence="1">
    <location>
        <begin position="13"/>
        <end position="428"/>
    </location>
</feature>
<dbReference type="Pfam" id="PF01593">
    <property type="entry name" value="Amino_oxidase"/>
    <property type="match status" value="1"/>
</dbReference>
<keyword evidence="2" id="KW-0560">Oxidoreductase</keyword>
<dbReference type="GO" id="GO:0016491">
    <property type="term" value="F:oxidoreductase activity"/>
    <property type="evidence" value="ECO:0007669"/>
    <property type="project" value="UniProtKB-KW"/>
</dbReference>
<dbReference type="Proteomes" id="UP001164819">
    <property type="component" value="Chromosome"/>
</dbReference>
<dbReference type="SUPFAM" id="SSF51905">
    <property type="entry name" value="FAD/NAD(P)-binding domain"/>
    <property type="match status" value="1"/>
</dbReference>
<dbReference type="InterPro" id="IPR036188">
    <property type="entry name" value="FAD/NAD-bd_sf"/>
</dbReference>
<gene>
    <name evidence="2" type="primary">hpnE</name>
    <name evidence="2" type="ORF">NB646_06960</name>
</gene>
<organism evidence="2">
    <name type="scientific">Oxalobacter aliiformigenes</name>
    <dbReference type="NCBI Taxonomy" id="2946593"/>
    <lineage>
        <taxon>Bacteria</taxon>
        <taxon>Pseudomonadati</taxon>
        <taxon>Pseudomonadota</taxon>
        <taxon>Betaproteobacteria</taxon>
        <taxon>Burkholderiales</taxon>
        <taxon>Oxalobacteraceae</taxon>
        <taxon>Oxalobacter</taxon>
    </lineage>
</organism>
<accession>A0A9E9LAM2</accession>
<dbReference type="PANTHER" id="PTHR42923">
    <property type="entry name" value="PROTOPORPHYRINOGEN OXIDASE"/>
    <property type="match status" value="1"/>
</dbReference>
<dbReference type="AlphaFoldDB" id="A0A9E9LAM2"/>
<evidence type="ECO:0000313" key="2">
    <source>
        <dbReference type="EMBL" id="WAV90603.1"/>
    </source>
</evidence>
<reference evidence="2" key="1">
    <citation type="journal article" date="2022" name="Front. Microbiol.">
        <title>New perspectives on an old grouping: The genomic and phenotypic variability of Oxalobacter formigenes and the implications for calcium oxalate stone prevention.</title>
        <authorList>
            <person name="Chmiel J.A."/>
            <person name="Carr C."/>
            <person name="Stuivenberg G.A."/>
            <person name="Venema R."/>
            <person name="Chanyi R.M."/>
            <person name="Al K.F."/>
            <person name="Giguere D."/>
            <person name="Say H."/>
            <person name="Akouris P.P."/>
            <person name="Dominguez Romero S.A."/>
            <person name="Kwong A."/>
            <person name="Tai V."/>
            <person name="Koval S.F."/>
            <person name="Razvi H."/>
            <person name="Bjazevic J."/>
            <person name="Burton J.P."/>
        </authorList>
    </citation>
    <scope>NUCLEOTIDE SEQUENCE</scope>
    <source>
        <strain evidence="2">OxK</strain>
    </source>
</reference>
<protein>
    <submittedName>
        <fullName evidence="2">Hydroxysqualene dehydroxylase HpnE</fullName>
        <ecNumber evidence="2">1.17.8.1</ecNumber>
    </submittedName>
</protein>
<dbReference type="PROSITE" id="PS51257">
    <property type="entry name" value="PROKAR_LIPOPROTEIN"/>
    <property type="match status" value="1"/>
</dbReference>
<evidence type="ECO:0000259" key="1">
    <source>
        <dbReference type="Pfam" id="PF01593"/>
    </source>
</evidence>
<dbReference type="Gene3D" id="3.50.50.60">
    <property type="entry name" value="FAD/NAD(P)-binding domain"/>
    <property type="match status" value="1"/>
</dbReference>
<dbReference type="InterPro" id="IPR017830">
    <property type="entry name" value="SQase_HpnE"/>
</dbReference>
<dbReference type="RefSeq" id="WP_269315621.1">
    <property type="nucleotide sequence ID" value="NZ_CP098251.1"/>
</dbReference>